<dbReference type="Proteomes" id="UP000092600">
    <property type="component" value="Unassembled WGS sequence"/>
</dbReference>
<keyword evidence="5" id="KW-0804">Transcription</keyword>
<feature type="compositionally biased region" description="Acidic residues" evidence="6">
    <location>
        <begin position="414"/>
        <end position="428"/>
    </location>
</feature>
<dbReference type="Pfam" id="PF25874">
    <property type="entry name" value="WHD_plant_repro"/>
    <property type="match status" value="1"/>
</dbReference>
<evidence type="ECO:0000256" key="4">
    <source>
        <dbReference type="ARBA" id="ARBA00023015"/>
    </source>
</evidence>
<feature type="domain" description="Zinc finger PHD-type" evidence="7">
    <location>
        <begin position="608"/>
        <end position="654"/>
    </location>
</feature>
<dbReference type="InterPro" id="IPR013083">
    <property type="entry name" value="Znf_RING/FYVE/PHD"/>
</dbReference>
<dbReference type="Gene3D" id="3.30.40.10">
    <property type="entry name" value="Zinc/RING finger domain, C3HC4 (zinc finger)"/>
    <property type="match status" value="1"/>
</dbReference>
<dbReference type="AlphaFoldDB" id="A0A199UP81"/>
<dbReference type="InterPro" id="IPR019786">
    <property type="entry name" value="Zinc_finger_PHD-type_CS"/>
</dbReference>
<dbReference type="STRING" id="4615.A0A199UP81"/>
<dbReference type="SUPFAM" id="SSF57903">
    <property type="entry name" value="FYVE/PHD zinc finger"/>
    <property type="match status" value="1"/>
</dbReference>
<gene>
    <name evidence="8" type="ORF">ACMD2_17047</name>
</gene>
<evidence type="ECO:0000313" key="8">
    <source>
        <dbReference type="EMBL" id="OAY66456.1"/>
    </source>
</evidence>
<dbReference type="PANTHER" id="PTHR46201:SF9">
    <property type="entry name" value="PHD FINGER PROTEIN MALE MEIOCYTE DEATH 1"/>
    <property type="match status" value="1"/>
</dbReference>
<evidence type="ECO:0000256" key="1">
    <source>
        <dbReference type="ARBA" id="ARBA00022723"/>
    </source>
</evidence>
<dbReference type="SMART" id="SM00249">
    <property type="entry name" value="PHD"/>
    <property type="match status" value="1"/>
</dbReference>
<comment type="caution">
    <text evidence="8">The sequence shown here is derived from an EMBL/GenBank/DDBJ whole genome shotgun (WGS) entry which is preliminary data.</text>
</comment>
<dbReference type="PROSITE" id="PS01359">
    <property type="entry name" value="ZF_PHD_1"/>
    <property type="match status" value="1"/>
</dbReference>
<evidence type="ECO:0000259" key="7">
    <source>
        <dbReference type="SMART" id="SM00249"/>
    </source>
</evidence>
<dbReference type="Pfam" id="PF00628">
    <property type="entry name" value="PHD"/>
    <property type="match status" value="1"/>
</dbReference>
<dbReference type="PANTHER" id="PTHR46201">
    <property type="entry name" value="PHD FINGER PROTEIN MALE MEIOCYTE DEATH 1-RELATED"/>
    <property type="match status" value="1"/>
</dbReference>
<dbReference type="InterPro" id="IPR019787">
    <property type="entry name" value="Znf_PHD-finger"/>
</dbReference>
<dbReference type="InterPro" id="IPR058054">
    <property type="entry name" value="Znf_MS1-like"/>
</dbReference>
<dbReference type="CDD" id="cd15556">
    <property type="entry name" value="PHD_MMD1_like"/>
    <property type="match status" value="1"/>
</dbReference>
<reference evidence="8 9" key="1">
    <citation type="journal article" date="2016" name="DNA Res.">
        <title>The draft genome of MD-2 pineapple using hybrid error correction of long reads.</title>
        <authorList>
            <person name="Redwan R.M."/>
            <person name="Saidin A."/>
            <person name="Kumar S.V."/>
        </authorList>
    </citation>
    <scope>NUCLEOTIDE SEQUENCE [LARGE SCALE GENOMIC DNA]</scope>
    <source>
        <strain evidence="9">cv. MD2</strain>
        <tissue evidence="8">Leaf</tissue>
    </source>
</reference>
<evidence type="ECO:0000256" key="6">
    <source>
        <dbReference type="SAM" id="MobiDB-lite"/>
    </source>
</evidence>
<dbReference type="InterPro" id="IPR011011">
    <property type="entry name" value="Znf_FYVE_PHD"/>
</dbReference>
<sequence>MAPPRVVADPTARKRVRSKIYGLRAFPEAAAAAGGFGGGAFRDNVREFVRECGDVEEGATSGMPTWCTLLVDERSGAVAPLYTVEECVRFSPRPLCDYCRCMKLWEAAGWGHHWVSKRRYHLIIPTDEEWDRPLSGDALLRNDHLLHGLIHGNGFGHLVTINGRTGGSKFLAGCDLMDLWDRLCTALRVREVSVEDTSQKRSLALRLLLGVAYGAPWFARWGYRFAWGSFGVTEDRYRRAIHLLSSLPVDALAADLRPSPRAGHLRRVAAAYRRLSGEPLLAVRDLLRHLLDMKRRSLPPPLPPPPPPPPRGPRKRRRVRDFEEVAAALESRWPVRRLRFAAEVIVGALAEGGGAGRRMTRQEVRDAARLTIGDTGLIDFVLKSLGDCAVGGRVVRRAPHPLTRVLEFSLEDPAAAEEDEEEEEEEEEARPFAAAWPSQGEVERAVGAVYWGLVEGRREAAQAVLDCKHWAKRWGLGDEADDRLRFLVRWKPPGRKAWEEAEAELSRRRPLIPPGEVVVVEAHAAVGELVAEAERAMRDTYCAFERFVAEGVDGVAGEEWEPVMNGGAESGAELWVRGEFGAEAVACELRREGGEAGAEAEAEAWAVACACGASDDDGERMVACDACDVWHHTRCAGIADGDPVPPVFLCSRCGGGLAAEAAVAAAAAAAGVALRV</sequence>
<evidence type="ECO:0000256" key="5">
    <source>
        <dbReference type="ARBA" id="ARBA00023163"/>
    </source>
</evidence>
<dbReference type="InterPro" id="IPR057765">
    <property type="entry name" value="MS1-like_ubiquitin"/>
</dbReference>
<keyword evidence="4" id="KW-0805">Transcription regulation</keyword>
<keyword evidence="1" id="KW-0479">Metal-binding</keyword>
<dbReference type="EMBL" id="LSRQ01006209">
    <property type="protein sequence ID" value="OAY66456.1"/>
    <property type="molecule type" value="Genomic_DNA"/>
</dbReference>
<evidence type="ECO:0000256" key="3">
    <source>
        <dbReference type="ARBA" id="ARBA00022833"/>
    </source>
</evidence>
<organism evidence="8 9">
    <name type="scientific">Ananas comosus</name>
    <name type="common">Pineapple</name>
    <name type="synonym">Ananas ananas</name>
    <dbReference type="NCBI Taxonomy" id="4615"/>
    <lineage>
        <taxon>Eukaryota</taxon>
        <taxon>Viridiplantae</taxon>
        <taxon>Streptophyta</taxon>
        <taxon>Embryophyta</taxon>
        <taxon>Tracheophyta</taxon>
        <taxon>Spermatophyta</taxon>
        <taxon>Magnoliopsida</taxon>
        <taxon>Liliopsida</taxon>
        <taxon>Poales</taxon>
        <taxon>Bromeliaceae</taxon>
        <taxon>Bromelioideae</taxon>
        <taxon>Ananas</taxon>
    </lineage>
</organism>
<feature type="region of interest" description="Disordered" evidence="6">
    <location>
        <begin position="410"/>
        <end position="435"/>
    </location>
</feature>
<accession>A0A199UP81</accession>
<keyword evidence="3" id="KW-0862">Zinc</keyword>
<protein>
    <submittedName>
        <fullName evidence="8">PHD finger protein MALE MEIOCYTE DEATH 1</fullName>
    </submittedName>
</protein>
<keyword evidence="2" id="KW-0863">Zinc-finger</keyword>
<name>A0A199UP81_ANACO</name>
<dbReference type="GO" id="GO:0008270">
    <property type="term" value="F:zinc ion binding"/>
    <property type="evidence" value="ECO:0007669"/>
    <property type="project" value="UniProtKB-KW"/>
</dbReference>
<feature type="region of interest" description="Disordered" evidence="6">
    <location>
        <begin position="295"/>
        <end position="318"/>
    </location>
</feature>
<proteinExistence type="predicted"/>
<dbReference type="InterPro" id="IPR001965">
    <property type="entry name" value="Znf_PHD"/>
</dbReference>
<dbReference type="InterPro" id="IPR059080">
    <property type="entry name" value="WHD_PTC1"/>
</dbReference>
<feature type="compositionally biased region" description="Pro residues" evidence="6">
    <location>
        <begin position="298"/>
        <end position="311"/>
    </location>
</feature>
<evidence type="ECO:0000256" key="2">
    <source>
        <dbReference type="ARBA" id="ARBA00022771"/>
    </source>
</evidence>
<evidence type="ECO:0000313" key="9">
    <source>
        <dbReference type="Proteomes" id="UP000092600"/>
    </source>
</evidence>
<dbReference type="Pfam" id="PF25565">
    <property type="entry name" value="Ubiquitin_At1g33420"/>
    <property type="match status" value="1"/>
</dbReference>